<organism evidence="2 3">
    <name type="scientific">Solanum commersonii</name>
    <name type="common">Commerson's wild potato</name>
    <name type="synonym">Commerson's nightshade</name>
    <dbReference type="NCBI Taxonomy" id="4109"/>
    <lineage>
        <taxon>Eukaryota</taxon>
        <taxon>Viridiplantae</taxon>
        <taxon>Streptophyta</taxon>
        <taxon>Embryophyta</taxon>
        <taxon>Tracheophyta</taxon>
        <taxon>Spermatophyta</taxon>
        <taxon>Magnoliopsida</taxon>
        <taxon>eudicotyledons</taxon>
        <taxon>Gunneridae</taxon>
        <taxon>Pentapetalae</taxon>
        <taxon>asterids</taxon>
        <taxon>lamiids</taxon>
        <taxon>Solanales</taxon>
        <taxon>Solanaceae</taxon>
        <taxon>Solanoideae</taxon>
        <taxon>Solaneae</taxon>
        <taxon>Solanum</taxon>
    </lineage>
</organism>
<evidence type="ECO:0000313" key="3">
    <source>
        <dbReference type="Proteomes" id="UP000824120"/>
    </source>
</evidence>
<feature type="region of interest" description="Disordered" evidence="1">
    <location>
        <begin position="92"/>
        <end position="125"/>
    </location>
</feature>
<evidence type="ECO:0000256" key="1">
    <source>
        <dbReference type="SAM" id="MobiDB-lite"/>
    </source>
</evidence>
<proteinExistence type="predicted"/>
<dbReference type="AlphaFoldDB" id="A0A9J5Y5U7"/>
<reference evidence="2 3" key="1">
    <citation type="submission" date="2020-09" db="EMBL/GenBank/DDBJ databases">
        <title>De no assembly of potato wild relative species, Solanum commersonii.</title>
        <authorList>
            <person name="Cho K."/>
        </authorList>
    </citation>
    <scope>NUCLEOTIDE SEQUENCE [LARGE SCALE GENOMIC DNA]</scope>
    <source>
        <strain evidence="2">LZ3.2</strain>
        <tissue evidence="2">Leaf</tissue>
    </source>
</reference>
<dbReference type="EMBL" id="JACXVP010000007">
    <property type="protein sequence ID" value="KAG5595279.1"/>
    <property type="molecule type" value="Genomic_DNA"/>
</dbReference>
<keyword evidence="3" id="KW-1185">Reference proteome</keyword>
<name>A0A9J5Y5U7_SOLCO</name>
<gene>
    <name evidence="2" type="ORF">H5410_036511</name>
</gene>
<evidence type="ECO:0000313" key="2">
    <source>
        <dbReference type="EMBL" id="KAG5595279.1"/>
    </source>
</evidence>
<sequence>MQNKRRNVNSFKERNGMLDKSKVDAYQLQIIGLANTQLEKEIESKKGESYEDAEIMIHILPKLRNLSFQSRNLSSHTLPSLKNHHSRCKSISGSLERCQHSSDSSLNHPGHIDLEPGSPYIGKMG</sequence>
<accession>A0A9J5Y5U7</accession>
<dbReference type="Proteomes" id="UP000824120">
    <property type="component" value="Chromosome 7"/>
</dbReference>
<comment type="caution">
    <text evidence="2">The sequence shown here is derived from an EMBL/GenBank/DDBJ whole genome shotgun (WGS) entry which is preliminary data.</text>
</comment>
<protein>
    <submittedName>
        <fullName evidence="2">Uncharacterized protein</fullName>
    </submittedName>
</protein>